<dbReference type="EMBL" id="JASCZI010183949">
    <property type="protein sequence ID" value="MED6189818.1"/>
    <property type="molecule type" value="Genomic_DNA"/>
</dbReference>
<evidence type="ECO:0000256" key="1">
    <source>
        <dbReference type="SAM" id="Coils"/>
    </source>
</evidence>
<gene>
    <name evidence="3" type="ORF">PIB30_099750</name>
</gene>
<dbReference type="Proteomes" id="UP001341840">
    <property type="component" value="Unassembled WGS sequence"/>
</dbReference>
<accession>A0ABU6X007</accession>
<keyword evidence="1" id="KW-0175">Coiled coil</keyword>
<evidence type="ECO:0000256" key="2">
    <source>
        <dbReference type="SAM" id="MobiDB-lite"/>
    </source>
</evidence>
<feature type="compositionally biased region" description="Polar residues" evidence="2">
    <location>
        <begin position="89"/>
        <end position="118"/>
    </location>
</feature>
<dbReference type="SUPFAM" id="SSF101447">
    <property type="entry name" value="Formin homology 2 domain (FH2 domain)"/>
    <property type="match status" value="1"/>
</dbReference>
<sequence>MVGRSAGRVTGRGCGTLTPSSTASPSTSATPDSAQVTSSPSPYLVVLNPEYHGPPPPPPPPIPPTMPEWAPPPPPEDLTTPPPPIQKDVGSQQEPSEPTVLESSHGSQPDPAIQSNAKQRIAPDGMRGFLPKHNNWTKEITSVIKLMYDEAWPNWKAIPSATRARMFDKWAENFTWDKKHDELVKAIFNTRASKRFSGMMEDNRASQKCVIYTGGSATPMQTKVKMTKSLDRLVSMAEVFKQTHTLKANKEQFADKRSSDIWAAESGTNATVDPDQVWRQNVSELSEKNRVFGIGGFLASTLRTSIFEPQASSVSLTSPAPTGQEKAVGLREQVQLLNQNIQDMARQLHESEERIQALHDELSRRPEVHDADVEALKEKLREELRLMQEHR</sequence>
<name>A0ABU6X007_9FABA</name>
<evidence type="ECO:0000313" key="4">
    <source>
        <dbReference type="Proteomes" id="UP001341840"/>
    </source>
</evidence>
<organism evidence="3 4">
    <name type="scientific">Stylosanthes scabra</name>
    <dbReference type="NCBI Taxonomy" id="79078"/>
    <lineage>
        <taxon>Eukaryota</taxon>
        <taxon>Viridiplantae</taxon>
        <taxon>Streptophyta</taxon>
        <taxon>Embryophyta</taxon>
        <taxon>Tracheophyta</taxon>
        <taxon>Spermatophyta</taxon>
        <taxon>Magnoliopsida</taxon>
        <taxon>eudicotyledons</taxon>
        <taxon>Gunneridae</taxon>
        <taxon>Pentapetalae</taxon>
        <taxon>rosids</taxon>
        <taxon>fabids</taxon>
        <taxon>Fabales</taxon>
        <taxon>Fabaceae</taxon>
        <taxon>Papilionoideae</taxon>
        <taxon>50 kb inversion clade</taxon>
        <taxon>dalbergioids sensu lato</taxon>
        <taxon>Dalbergieae</taxon>
        <taxon>Pterocarpus clade</taxon>
        <taxon>Stylosanthes</taxon>
    </lineage>
</organism>
<feature type="compositionally biased region" description="Low complexity" evidence="2">
    <location>
        <begin position="18"/>
        <end position="34"/>
    </location>
</feature>
<feature type="compositionally biased region" description="Pro residues" evidence="2">
    <location>
        <begin position="52"/>
        <end position="85"/>
    </location>
</feature>
<feature type="coiled-coil region" evidence="1">
    <location>
        <begin position="327"/>
        <end position="361"/>
    </location>
</feature>
<keyword evidence="4" id="KW-1185">Reference proteome</keyword>
<protein>
    <submittedName>
        <fullName evidence="3">Uncharacterized protein</fullName>
    </submittedName>
</protein>
<comment type="caution">
    <text evidence="3">The sequence shown here is derived from an EMBL/GenBank/DDBJ whole genome shotgun (WGS) entry which is preliminary data.</text>
</comment>
<evidence type="ECO:0000313" key="3">
    <source>
        <dbReference type="EMBL" id="MED6189818.1"/>
    </source>
</evidence>
<reference evidence="3 4" key="1">
    <citation type="journal article" date="2023" name="Plants (Basel)">
        <title>Bridging the Gap: Combining Genomics and Transcriptomics Approaches to Understand Stylosanthes scabra, an Orphan Legume from the Brazilian Caatinga.</title>
        <authorList>
            <person name="Ferreira-Neto J.R.C."/>
            <person name="da Silva M.D."/>
            <person name="Binneck E."/>
            <person name="de Melo N.F."/>
            <person name="da Silva R.H."/>
            <person name="de Melo A.L.T.M."/>
            <person name="Pandolfi V."/>
            <person name="Bustamante F.O."/>
            <person name="Brasileiro-Vidal A.C."/>
            <person name="Benko-Iseppon A.M."/>
        </authorList>
    </citation>
    <scope>NUCLEOTIDE SEQUENCE [LARGE SCALE GENOMIC DNA]</scope>
    <source>
        <tissue evidence="3">Leaves</tissue>
    </source>
</reference>
<proteinExistence type="predicted"/>
<feature type="region of interest" description="Disordered" evidence="2">
    <location>
        <begin position="1"/>
        <end position="130"/>
    </location>
</feature>